<evidence type="ECO:0000313" key="2">
    <source>
        <dbReference type="EMBL" id="CAG7717442.1"/>
    </source>
</evidence>
<evidence type="ECO:0000313" key="3">
    <source>
        <dbReference type="Proteomes" id="UP000708208"/>
    </source>
</evidence>
<accession>A0A8J2JET8</accession>
<name>A0A8J2JET8_9HEXA</name>
<feature type="region of interest" description="Disordered" evidence="1">
    <location>
        <begin position="84"/>
        <end position="109"/>
    </location>
</feature>
<feature type="compositionally biased region" description="Gly residues" evidence="1">
    <location>
        <begin position="91"/>
        <end position="107"/>
    </location>
</feature>
<dbReference type="Proteomes" id="UP000708208">
    <property type="component" value="Unassembled WGS sequence"/>
</dbReference>
<reference evidence="2" key="1">
    <citation type="submission" date="2021-06" db="EMBL/GenBank/DDBJ databases">
        <authorList>
            <person name="Hodson N. C."/>
            <person name="Mongue J. A."/>
            <person name="Jaron S. K."/>
        </authorList>
    </citation>
    <scope>NUCLEOTIDE SEQUENCE</scope>
</reference>
<keyword evidence="3" id="KW-1185">Reference proteome</keyword>
<dbReference type="EMBL" id="CAJVCH010045889">
    <property type="protein sequence ID" value="CAG7717442.1"/>
    <property type="molecule type" value="Genomic_DNA"/>
</dbReference>
<protein>
    <submittedName>
        <fullName evidence="2">Uncharacterized protein</fullName>
    </submittedName>
</protein>
<gene>
    <name evidence="2" type="ORF">AFUS01_LOCUS6901</name>
</gene>
<evidence type="ECO:0000256" key="1">
    <source>
        <dbReference type="SAM" id="MobiDB-lite"/>
    </source>
</evidence>
<sequence length="154" mass="16719">MRGDESTECGSVPGVLRWRGFQEVGWNSQRRATFRRGWSEGGSGLIAREDRDGFREIRRDKWTPLGLSRARDVLSEEESRVVNLGGRRIGDGGGGRGGGGGGDGTGRTRGRGCLHFSLEHRIKERVGFSLSPAVSSVPSSRISSLLTESSLIFV</sequence>
<organism evidence="2 3">
    <name type="scientific">Allacma fusca</name>
    <dbReference type="NCBI Taxonomy" id="39272"/>
    <lineage>
        <taxon>Eukaryota</taxon>
        <taxon>Metazoa</taxon>
        <taxon>Ecdysozoa</taxon>
        <taxon>Arthropoda</taxon>
        <taxon>Hexapoda</taxon>
        <taxon>Collembola</taxon>
        <taxon>Symphypleona</taxon>
        <taxon>Sminthuridae</taxon>
        <taxon>Allacma</taxon>
    </lineage>
</organism>
<proteinExistence type="predicted"/>
<comment type="caution">
    <text evidence="2">The sequence shown here is derived from an EMBL/GenBank/DDBJ whole genome shotgun (WGS) entry which is preliminary data.</text>
</comment>
<dbReference type="AlphaFoldDB" id="A0A8J2JET8"/>